<name>A0A2V3DR81_9MICC</name>
<dbReference type="AlphaFoldDB" id="A0A2V3DR81"/>
<reference evidence="1 2" key="1">
    <citation type="submission" date="2018-05" db="EMBL/GenBank/DDBJ databases">
        <title>Genetic diversity of glacier-inhabiting Cryobacterium bacteria in China and description of Cryobacterium mengkeensis sp. nov. and Arthrobacter glacialis sp. nov.</title>
        <authorList>
            <person name="Liu Q."/>
            <person name="Xin Y.-H."/>
        </authorList>
    </citation>
    <scope>NUCLEOTIDE SEQUENCE [LARGE SCALE GENOMIC DNA]</scope>
    <source>
        <strain evidence="1 2">GP3</strain>
    </source>
</reference>
<evidence type="ECO:0000313" key="1">
    <source>
        <dbReference type="EMBL" id="PXA65019.1"/>
    </source>
</evidence>
<gene>
    <name evidence="1" type="ORF">CVS29_12620</name>
</gene>
<comment type="caution">
    <text evidence="1">The sequence shown here is derived from an EMBL/GenBank/DDBJ whole genome shotgun (WGS) entry which is preliminary data.</text>
</comment>
<accession>A0A2V3DR81</accession>
<keyword evidence="2" id="KW-1185">Reference proteome</keyword>
<organism evidence="1 2">
    <name type="scientific">Arthrobacter psychrochitiniphilus</name>
    <dbReference type="NCBI Taxonomy" id="291045"/>
    <lineage>
        <taxon>Bacteria</taxon>
        <taxon>Bacillati</taxon>
        <taxon>Actinomycetota</taxon>
        <taxon>Actinomycetes</taxon>
        <taxon>Micrococcales</taxon>
        <taxon>Micrococcaceae</taxon>
        <taxon>Arthrobacter</taxon>
    </lineage>
</organism>
<dbReference type="Proteomes" id="UP000246303">
    <property type="component" value="Unassembled WGS sequence"/>
</dbReference>
<protein>
    <submittedName>
        <fullName evidence="1">Uncharacterized protein</fullName>
    </submittedName>
</protein>
<sequence length="97" mass="9615">MGKGAAGSSGGRLPSVGVLEGDVLAGGLLAEGSLVIFPVGGVHAGVTTMLSPSSGSELETSSVVASVVPPTSTARKVMRMNRGICMPQSFRMTVPAT</sequence>
<evidence type="ECO:0000313" key="2">
    <source>
        <dbReference type="Proteomes" id="UP000246303"/>
    </source>
</evidence>
<dbReference type="EMBL" id="QHLZ01000007">
    <property type="protein sequence ID" value="PXA65019.1"/>
    <property type="molecule type" value="Genomic_DNA"/>
</dbReference>
<proteinExistence type="predicted"/>